<dbReference type="PIRSF" id="PIRSF000127">
    <property type="entry name" value="Xanthine_DH"/>
    <property type="match status" value="1"/>
</dbReference>
<sequence length="1163" mass="130634">MNMYSLLKCNPEVKMEEIENSFGSSICRCTGYRPILDAFKSFAKDAPKCLKDKLSDIEDLGKQEEIGCNKSNDDDDDYSRLFLEASMISRNLHLKLRSGASWYRVSKVEEVFQLFDMIGDAKYQLVAGNTAKCVYKKHDSPDAYIDINDVKELKISFLFPDYIVLGGNITLADMKAFFHKIYLENPLFYGYTKRLADHIDLVASVPLRNRATLAGNLMIKHQNKDFPSDLFVILETCGAKITIRDSTGSDLTITLLEFLATNMNKKLILNFILPALSDRHYIYRSFKVMARRQNVHATVNAGFLFRMQSSNKYIVEEQPKIVFGHISPNFTHAFETEAFLTGKSLLDCSVFNDAKHRLVKEVQPSPEPADEPSTNYRKLVAIALFYRFILEVNGTNASKTFRSGAINLIRPLSSGKQDFPSSTKEPPVHQPRLRLEGLAQCSGEAEYLDDIPCLPGLLYGALVITDRARTKIISIDTSPAMKIPGVAAFLSARDIPGINSFAVIDDLLTTEEEELFCREDVKYAGQPIGIIVARTQEIAVKAAKLVKIKYSSRVKPLLTIKDVLNSGEKSRISLQGHIEPVSKGENVTHQIRGEFEMGSQFHFTLEPQACFCNPKEDGLDVYSSTQWMHNTQSAIAKVLGIKMNRVNLYVKQIGGAFGGKSTRSAMVASACCLAAHKLMRPVKLIFDLETSMKAIGMRCFYLATYEVGVDDNGKIQYLKAVLYENMGCTYNDNTFQWINDGIRNCYDVSTWTIDFIFVKTDLPSSTWMRAPGTLEGMATIEHIMEHIAAVCKKDPITVRRINFEQDSHTIENIIQEEIEISEYYKRLANINHYNTVNRWKKRGISLMPMKFGKFFFSNYYSTVSIFYNDGTVAISTGGIEMGQGLNTKVAQVCAYALGIDVSMIKIKPCYNLMSPNNETTAGNIGTDAVSYATLKCCEELNKRLKPIKEKMKNPSWTELLKSAYKEGIDLKATYMYSTSDPIPKDYSNYGVAILEVEVDILTGECQVHRADIKEDLGESLNPLLDIGQMEGAFTMGLGYFCSERIAFDENNGSLKTNRTWNYWPPGPKDIPIDFRVTIKKNSTNPTGVLRSKATGEPSLCTAFTFVNALRFALQSARKDAGLTDEWFTFNPPCTFENICLSAASSVENFQICKDGEERDCEEN</sequence>
<comment type="cofactor">
    <cofactor evidence="12">
        <name>Mo-molybdopterin</name>
        <dbReference type="ChEBI" id="CHEBI:71302"/>
    </cofactor>
    <text evidence="12">Binds 1 Mo-molybdopterin (Mo-MPT) cofactor per subunit.</text>
</comment>
<dbReference type="EMBL" id="OV725081">
    <property type="protein sequence ID" value="CAH1402821.1"/>
    <property type="molecule type" value="Genomic_DNA"/>
</dbReference>
<keyword evidence="8" id="KW-0576">Peroxisome</keyword>
<dbReference type="SUPFAM" id="SSF54665">
    <property type="entry name" value="CO dehydrogenase molybdoprotein N-domain-like"/>
    <property type="match status" value="1"/>
</dbReference>
<dbReference type="SUPFAM" id="SSF56003">
    <property type="entry name" value="Molybdenum cofactor-binding domain"/>
    <property type="match status" value="1"/>
</dbReference>
<dbReference type="SMART" id="SM01008">
    <property type="entry name" value="Ald_Xan_dh_C"/>
    <property type="match status" value="1"/>
</dbReference>
<evidence type="ECO:0000256" key="9">
    <source>
        <dbReference type="ARBA" id="ARBA00034078"/>
    </source>
</evidence>
<dbReference type="Gene3D" id="3.30.365.10">
    <property type="entry name" value="Aldehyde oxidase/xanthine dehydrogenase, molybdopterin binding domain"/>
    <property type="match status" value="4"/>
</dbReference>
<comment type="subunit">
    <text evidence="3">Homodimer.</text>
</comment>
<feature type="domain" description="FAD-binding PCMH-type" evidence="13">
    <location>
        <begin position="95"/>
        <end position="278"/>
    </location>
</feature>
<dbReference type="PROSITE" id="PS51387">
    <property type="entry name" value="FAD_PCMH"/>
    <property type="match status" value="1"/>
</dbReference>
<evidence type="ECO:0000256" key="11">
    <source>
        <dbReference type="PIRSR" id="PIRSR000127-2"/>
    </source>
</evidence>
<accession>A0A9P0MTJ3</accession>
<feature type="binding site" evidence="11">
    <location>
        <position position="225"/>
    </location>
    <ligand>
        <name>FAD</name>
        <dbReference type="ChEBI" id="CHEBI:57692"/>
    </ligand>
</feature>
<comment type="similarity">
    <text evidence="2">Belongs to the xanthine dehydrogenase family.</text>
</comment>
<dbReference type="PANTHER" id="PTHR11908:SF132">
    <property type="entry name" value="ALDEHYDE OXIDASE 1-RELATED"/>
    <property type="match status" value="1"/>
</dbReference>
<dbReference type="Gene3D" id="3.30.390.50">
    <property type="entry name" value="CO dehydrogenase flavoprotein, C-terminal domain"/>
    <property type="match status" value="1"/>
</dbReference>
<dbReference type="Pfam" id="PF03450">
    <property type="entry name" value="CO_deh_flav_C"/>
    <property type="match status" value="1"/>
</dbReference>
<dbReference type="FunFam" id="3.30.365.10:FF:000001">
    <property type="entry name" value="Xanthine dehydrogenase oxidase"/>
    <property type="match status" value="1"/>
</dbReference>
<evidence type="ECO:0000256" key="1">
    <source>
        <dbReference type="ARBA" id="ARBA00004275"/>
    </source>
</evidence>
<evidence type="ECO:0000313" key="15">
    <source>
        <dbReference type="Proteomes" id="UP001152798"/>
    </source>
</evidence>
<dbReference type="GO" id="GO:0071949">
    <property type="term" value="F:FAD binding"/>
    <property type="evidence" value="ECO:0007669"/>
    <property type="project" value="InterPro"/>
</dbReference>
<dbReference type="InterPro" id="IPR016166">
    <property type="entry name" value="FAD-bd_PCMH"/>
</dbReference>
<dbReference type="SUPFAM" id="SSF55447">
    <property type="entry name" value="CO dehydrogenase flavoprotein C-terminal domain-like"/>
    <property type="match status" value="1"/>
</dbReference>
<feature type="active site" description="Proton acceptor" evidence="10">
    <location>
        <position position="1096"/>
    </location>
</feature>
<keyword evidence="5 12" id="KW-0001">2Fe-2S</keyword>
<dbReference type="Pfam" id="PF20256">
    <property type="entry name" value="MoCoBD_2"/>
    <property type="match status" value="1"/>
</dbReference>
<feature type="binding site" evidence="12">
    <location>
        <position position="922"/>
    </location>
    <ligand>
        <name>Mo-molybdopterin</name>
        <dbReference type="ChEBI" id="CHEBI:71302"/>
    </ligand>
    <ligandPart>
        <name>Mo</name>
        <dbReference type="ChEBI" id="CHEBI:28685"/>
    </ligandPart>
</feature>
<keyword evidence="12" id="KW-0479">Metal-binding</keyword>
<dbReference type="GO" id="GO:0005506">
    <property type="term" value="F:iron ion binding"/>
    <property type="evidence" value="ECO:0007669"/>
    <property type="project" value="InterPro"/>
</dbReference>
<dbReference type="SMART" id="SM01092">
    <property type="entry name" value="CO_deh_flav_C"/>
    <property type="match status" value="1"/>
</dbReference>
<evidence type="ECO:0000313" key="14">
    <source>
        <dbReference type="EMBL" id="CAH1402821.1"/>
    </source>
</evidence>
<evidence type="ECO:0000256" key="7">
    <source>
        <dbReference type="ARBA" id="ARBA00023014"/>
    </source>
</evidence>
<dbReference type="InterPro" id="IPR005107">
    <property type="entry name" value="CO_DH_flav_C"/>
</dbReference>
<keyword evidence="11" id="KW-0274">FAD</keyword>
<evidence type="ECO:0000256" key="6">
    <source>
        <dbReference type="ARBA" id="ARBA00023002"/>
    </source>
</evidence>
<evidence type="ECO:0000256" key="10">
    <source>
        <dbReference type="PIRSR" id="PIRSR000127-1"/>
    </source>
</evidence>
<evidence type="ECO:0000259" key="13">
    <source>
        <dbReference type="PROSITE" id="PS51387"/>
    </source>
</evidence>
<evidence type="ECO:0000256" key="8">
    <source>
        <dbReference type="ARBA" id="ARBA00023140"/>
    </source>
</evidence>
<reference evidence="14" key="1">
    <citation type="submission" date="2022-01" db="EMBL/GenBank/DDBJ databases">
        <authorList>
            <person name="King R."/>
        </authorList>
    </citation>
    <scope>NUCLEOTIDE SEQUENCE</scope>
</reference>
<dbReference type="SUPFAM" id="SSF56176">
    <property type="entry name" value="FAD-binding/transporter-associated domain-like"/>
    <property type="match status" value="1"/>
</dbReference>
<organism evidence="14 15">
    <name type="scientific">Nezara viridula</name>
    <name type="common">Southern green stink bug</name>
    <name type="synonym">Cimex viridulus</name>
    <dbReference type="NCBI Taxonomy" id="85310"/>
    <lineage>
        <taxon>Eukaryota</taxon>
        <taxon>Metazoa</taxon>
        <taxon>Ecdysozoa</taxon>
        <taxon>Arthropoda</taxon>
        <taxon>Hexapoda</taxon>
        <taxon>Insecta</taxon>
        <taxon>Pterygota</taxon>
        <taxon>Neoptera</taxon>
        <taxon>Paraneoptera</taxon>
        <taxon>Hemiptera</taxon>
        <taxon>Heteroptera</taxon>
        <taxon>Panheteroptera</taxon>
        <taxon>Pentatomomorpha</taxon>
        <taxon>Pentatomoidea</taxon>
        <taxon>Pentatomidae</taxon>
        <taxon>Pentatominae</taxon>
        <taxon>Nezara</taxon>
    </lineage>
</organism>
<feature type="binding site" evidence="11">
    <location>
        <position position="287"/>
    </location>
    <ligand>
        <name>FAD</name>
        <dbReference type="ChEBI" id="CHEBI:57692"/>
    </ligand>
</feature>
<dbReference type="InterPro" id="IPR036318">
    <property type="entry name" value="FAD-bd_PCMH-like_sf"/>
</dbReference>
<evidence type="ECO:0000256" key="2">
    <source>
        <dbReference type="ARBA" id="ARBA00006849"/>
    </source>
</evidence>
<name>A0A9P0MTJ3_NEZVI</name>
<dbReference type="PANTHER" id="PTHR11908">
    <property type="entry name" value="XANTHINE DEHYDROGENASE"/>
    <property type="match status" value="1"/>
</dbReference>
<dbReference type="Pfam" id="PF00941">
    <property type="entry name" value="FAD_binding_5"/>
    <property type="match status" value="1"/>
</dbReference>
<feature type="binding site" evidence="12">
    <location>
        <position position="29"/>
    </location>
    <ligand>
        <name>[2Fe-2S] cluster</name>
        <dbReference type="ChEBI" id="CHEBI:190135"/>
        <label>2</label>
    </ligand>
</feature>
<dbReference type="InterPro" id="IPR002346">
    <property type="entry name" value="Mopterin_DH_FAD-bd"/>
</dbReference>
<dbReference type="InterPro" id="IPR037165">
    <property type="entry name" value="AldOxase/xan_DH_Mopterin-bd_sf"/>
</dbReference>
<comment type="subcellular location">
    <subcellularLocation>
        <location evidence="1">Peroxisome</location>
    </subcellularLocation>
</comment>
<proteinExistence type="inferred from homology"/>
<dbReference type="InterPro" id="IPR002888">
    <property type="entry name" value="2Fe-2S-bd"/>
</dbReference>
<dbReference type="InterPro" id="IPR036856">
    <property type="entry name" value="Ald_Oxase/Xan_DH_a/b_sf"/>
</dbReference>
<dbReference type="Gene3D" id="1.10.150.120">
    <property type="entry name" value="[2Fe-2S]-binding domain"/>
    <property type="match status" value="1"/>
</dbReference>
<dbReference type="InterPro" id="IPR000674">
    <property type="entry name" value="Ald_Oxase/Xan_DH_a/b"/>
</dbReference>
<protein>
    <recommendedName>
        <fullName evidence="13">FAD-binding PCMH-type domain-containing protein</fullName>
    </recommendedName>
</protein>
<gene>
    <name evidence="14" type="ORF">NEZAVI_LOCUS11552</name>
</gene>
<comment type="cofactor">
    <cofactor evidence="11">
        <name>FAD</name>
        <dbReference type="ChEBI" id="CHEBI:57692"/>
    </cofactor>
</comment>
<feature type="binding site" evidence="12">
    <location>
        <position position="769"/>
    </location>
    <ligand>
        <name>Mo-molybdopterin</name>
        <dbReference type="ChEBI" id="CHEBI:71302"/>
    </ligand>
    <ligandPart>
        <name>Mo</name>
        <dbReference type="ChEBI" id="CHEBI:28685"/>
    </ligandPart>
</feature>
<comment type="cofactor">
    <cofactor evidence="12">
        <name>[2Fe-2S] cluster</name>
        <dbReference type="ChEBI" id="CHEBI:190135"/>
    </cofactor>
    <text evidence="12">Binds 2 [2Fe-2S] clusters.</text>
</comment>
<keyword evidence="6" id="KW-0560">Oxidoreductase</keyword>
<dbReference type="InterPro" id="IPR016208">
    <property type="entry name" value="Ald_Oxase/xanthine_DH-like"/>
</dbReference>
<dbReference type="Proteomes" id="UP001152798">
    <property type="component" value="Chromosome 5"/>
</dbReference>
<evidence type="ECO:0000256" key="5">
    <source>
        <dbReference type="ARBA" id="ARBA00022714"/>
    </source>
</evidence>
<dbReference type="OrthoDB" id="6623923at2759"/>
<dbReference type="InterPro" id="IPR008274">
    <property type="entry name" value="AldOxase/xan_DH_MoCoBD1"/>
</dbReference>
<keyword evidence="11" id="KW-0285">Flavoprotein</keyword>
<dbReference type="AlphaFoldDB" id="A0A9P0MTJ3"/>
<dbReference type="Gene3D" id="3.30.465.10">
    <property type="match status" value="1"/>
</dbReference>
<evidence type="ECO:0000256" key="3">
    <source>
        <dbReference type="ARBA" id="ARBA00011738"/>
    </source>
</evidence>
<dbReference type="Pfam" id="PF01799">
    <property type="entry name" value="Fer2_2"/>
    <property type="match status" value="1"/>
</dbReference>
<keyword evidence="7 12" id="KW-0411">Iron-sulfur</keyword>
<keyword evidence="15" id="KW-1185">Reference proteome</keyword>
<feature type="binding site" evidence="12">
    <location>
        <position position="657"/>
    </location>
    <ligand>
        <name>Mo-molybdopterin</name>
        <dbReference type="ChEBI" id="CHEBI:71302"/>
    </ligand>
    <ligandPart>
        <name>Mo</name>
        <dbReference type="ChEBI" id="CHEBI:28685"/>
    </ligandPart>
</feature>
<feature type="binding site" evidence="12">
    <location>
        <position position="626"/>
    </location>
    <ligand>
        <name>Mo-molybdopterin</name>
        <dbReference type="ChEBI" id="CHEBI:71302"/>
    </ligand>
    <ligandPart>
        <name>Mo</name>
        <dbReference type="ChEBI" id="CHEBI:28685"/>
    </ligandPart>
</feature>
<dbReference type="InterPro" id="IPR036683">
    <property type="entry name" value="CO_DH_flav_C_dom_sf"/>
</dbReference>
<dbReference type="InterPro" id="IPR016169">
    <property type="entry name" value="FAD-bd_PCMH_sub2"/>
</dbReference>
<dbReference type="GO" id="GO:0051537">
    <property type="term" value="F:2 iron, 2 sulfur cluster binding"/>
    <property type="evidence" value="ECO:0007669"/>
    <property type="project" value="UniProtKB-KW"/>
</dbReference>
<dbReference type="SUPFAM" id="SSF47741">
    <property type="entry name" value="CO dehydrogenase ISP C-domain like"/>
    <property type="match status" value="1"/>
</dbReference>
<keyword evidence="4 12" id="KW-0500">Molybdenum</keyword>
<dbReference type="GO" id="GO:0016491">
    <property type="term" value="F:oxidoreductase activity"/>
    <property type="evidence" value="ECO:0007669"/>
    <property type="project" value="UniProtKB-KW"/>
</dbReference>
<dbReference type="Pfam" id="PF02738">
    <property type="entry name" value="MoCoBD_1"/>
    <property type="match status" value="1"/>
</dbReference>
<dbReference type="InterPro" id="IPR036884">
    <property type="entry name" value="2Fe-2S-bd_dom_sf"/>
</dbReference>
<evidence type="ECO:0000256" key="12">
    <source>
        <dbReference type="PIRSR" id="PIRSR000127-3"/>
    </source>
</evidence>
<keyword evidence="12" id="KW-0408">Iron</keyword>
<comment type="cofactor">
    <cofactor evidence="9">
        <name>[2Fe-2S] cluster</name>
        <dbReference type="ChEBI" id="CHEBI:190135"/>
    </cofactor>
</comment>
<dbReference type="InterPro" id="IPR046867">
    <property type="entry name" value="AldOxase/xan_DH_MoCoBD2"/>
</dbReference>
<dbReference type="Pfam" id="PF01315">
    <property type="entry name" value="Ald_Xan_dh_C"/>
    <property type="match status" value="1"/>
</dbReference>
<feature type="binding site" evidence="12">
    <location>
        <position position="27"/>
    </location>
    <ligand>
        <name>[2Fe-2S] cluster</name>
        <dbReference type="ChEBI" id="CHEBI:190135"/>
        <label>2</label>
    </ligand>
</feature>
<dbReference type="GO" id="GO:0005777">
    <property type="term" value="C:peroxisome"/>
    <property type="evidence" value="ECO:0007669"/>
    <property type="project" value="UniProtKB-SubCell"/>
</dbReference>
<dbReference type="FunFam" id="3.30.365.10:FF:000008">
    <property type="entry name" value="Aldehyde oxidase1"/>
    <property type="match status" value="1"/>
</dbReference>
<evidence type="ECO:0000256" key="4">
    <source>
        <dbReference type="ARBA" id="ARBA00022505"/>
    </source>
</evidence>
<dbReference type="Gene3D" id="3.90.1170.50">
    <property type="entry name" value="Aldehyde oxidase/xanthine dehydrogenase, a/b hammerhead"/>
    <property type="match status" value="1"/>
</dbReference>